<dbReference type="GO" id="GO:0017056">
    <property type="term" value="F:structural constituent of nuclear pore"/>
    <property type="evidence" value="ECO:0007669"/>
    <property type="project" value="InterPro"/>
</dbReference>
<dbReference type="Pfam" id="PF24312">
    <property type="entry name" value="Ig-like_POM152"/>
    <property type="match status" value="3"/>
</dbReference>
<sequence length="1243" mass="137917">MAAPRPPPGQKTLIPESVLDVPTQRLYAVSAFFLLQAWKLYEVVTLYTSTEGDLGMAWTFKWMAFDGLFLTILPLLSIPWLSFQQTTTIIQICIICLLDFGVSMRLQIPLGAIFWGIVRLFYDKELALSGNRVSVNDIIYNSSHILGRYTVNLLPESTAKLNPAASAFCLGESIDEVTLPIRLNSTVPIYLQYSRTDLETSEKTYFNVTGRDLKSIMSNAEDYVPERGVPSKNAKSKVKVITLDIAEPGLYKLERVIDKSKMDVRLYQSSALVVECPTASFHVAEGARNRPDRCTGDFDELTLKVRGVAPLTVKYSQWIGKRRSTTTFDSIYPSTGFQSPVLNSDSDTVALHNFDDYSWASATVTDLLLNSTLHTSGAWTYEIEEVTDAVGNVVSHLADRRSQDEKDNVDSLRSFRFNVHERPELSFGNCDADRPIKLLKGRTARLPISLKSSDLPVGARVGYVNSTSIMSEPDPASLDYDILQMVELSGRHDYVEAQRAGVYYLLDVKSQFCRGRVMSPSACMVYTPPEPAVSVAFEEIKDKCAGSIGVTADLTFMGAPPFEVAYRITKDKKHVQVNRVKISRSRHQLKFMPEEAGHYDYQFLSLDDDNYIGVPLDSKPFQTEAKVFPLAGASFVDAGRLSQYQTCIGGTVDLDVKLIGMGPWKLTYDIIHDGQRQQYSAGEITTSIYKITTPPLTGGSHTVTLVSIEDSHGCKTMLGERDAVVEVRRQRPTAAFNGGAVRTTAGSRVKLPVRLTGDAPWEVKYTVPGLGSLPVLTVIRDPNGFIEAEEEGEYEIVEVKDRYCPGFVSTTHKNAAVEWLERPSLSLGVDAGSLREGDVYTRKSVCEGAEDVFEISCRGLSPFTVDYEIIHAAEDGKELSREHRELTVPQEIASIRMHTGRAGTWRYEFKGISDARYSTPSAPNVTDGKGVLVLEQIINPRPEARFAEAGKVYRFCSQDAIDDQTNIETIPLTFKGKAPFAVTFDVKHDRSGETESFVVNAVRSSEYALRVPREALTLGDHVITITQVSDANGCIRSRQDHAQKVTVSVTEPASIVPIDNRIDYCVGDRIGFALQGTPPFDIEYVFDGKKRVAVASTSTFSRVAERPGNFTVVALSDHVNNCKVAVELSKTIHDLPSLRIREGLTVVEDIHEGDQAEITFHFTGTAPFSFTYVRSETKKGKRRILETHTVTDVNSDHYTIFTSQHGDYEVLEVRDAWCQFPREPLHSGGKGGQKLLQHTDSSG</sequence>
<organism evidence="7 8">
    <name type="scientific">Saitoella complicata (strain BCRC 22490 / CBS 7301 / JCM 7358 / NBRC 10748 / NRRL Y-17804)</name>
    <dbReference type="NCBI Taxonomy" id="698492"/>
    <lineage>
        <taxon>Eukaryota</taxon>
        <taxon>Fungi</taxon>
        <taxon>Dikarya</taxon>
        <taxon>Ascomycota</taxon>
        <taxon>Taphrinomycotina</taxon>
        <taxon>Taphrinomycotina incertae sedis</taxon>
        <taxon>Saitoella</taxon>
    </lineage>
</organism>
<dbReference type="GO" id="GO:0070762">
    <property type="term" value="C:nuclear pore transmembrane ring"/>
    <property type="evidence" value="ECO:0007669"/>
    <property type="project" value="TreeGrafter"/>
</dbReference>
<dbReference type="Pfam" id="PF24527">
    <property type="entry name" value="Ig-like_Pom152_9"/>
    <property type="match status" value="1"/>
</dbReference>
<dbReference type="STRING" id="698492.A0A0E9NFK3"/>
<keyword evidence="8" id="KW-1185">Reference proteome</keyword>
<dbReference type="Proteomes" id="UP000033140">
    <property type="component" value="Unassembled WGS sequence"/>
</dbReference>
<accession>A0A0E9NFK3</accession>
<feature type="domain" description="Nucleoporin POM152 Ig-like" evidence="4">
    <location>
        <begin position="1150"/>
        <end position="1219"/>
    </location>
</feature>
<feature type="domain" description="Nucleoporin POM152 Ig-like" evidence="4">
    <location>
        <begin position="731"/>
        <end position="811"/>
    </location>
</feature>
<reference evidence="7 8" key="2">
    <citation type="journal article" date="2014" name="J. Gen. Appl. Microbiol.">
        <title>The early diverging ascomycetous budding yeast Saitoella complicata has three histone deacetylases belonging to the Clr6, Hos2, and Rpd3 lineages.</title>
        <authorList>
            <person name="Nishida H."/>
            <person name="Matsumoto T."/>
            <person name="Kondo S."/>
            <person name="Hamamoto M."/>
            <person name="Yoshikawa H."/>
        </authorList>
    </citation>
    <scope>NUCLEOTIDE SEQUENCE [LARGE SCALE GENOMIC DNA]</scope>
    <source>
        <strain evidence="7 8">NRRL Y-17804</strain>
    </source>
</reference>
<dbReference type="Pfam" id="PF24097">
    <property type="entry name" value="TMD_POM152"/>
    <property type="match status" value="1"/>
</dbReference>
<dbReference type="GO" id="GO:0006999">
    <property type="term" value="P:nuclear pore organization"/>
    <property type="evidence" value="ECO:0007669"/>
    <property type="project" value="TreeGrafter"/>
</dbReference>
<evidence type="ECO:0000313" key="7">
    <source>
        <dbReference type="EMBL" id="GAO48190.1"/>
    </source>
</evidence>
<dbReference type="GO" id="GO:0006606">
    <property type="term" value="P:protein import into nucleus"/>
    <property type="evidence" value="ECO:0007669"/>
    <property type="project" value="TreeGrafter"/>
</dbReference>
<dbReference type="InterPro" id="IPR056541">
    <property type="entry name" value="Ig-like_POM152"/>
</dbReference>
<reference evidence="7 8" key="3">
    <citation type="journal article" date="2015" name="Genome Announc.">
        <title>Draft Genome Sequence of the Archiascomycetous Yeast Saitoella complicata.</title>
        <authorList>
            <person name="Yamauchi K."/>
            <person name="Kondo S."/>
            <person name="Hamamoto M."/>
            <person name="Takahashi Y."/>
            <person name="Ogura Y."/>
            <person name="Hayashi T."/>
            <person name="Nishida H."/>
        </authorList>
    </citation>
    <scope>NUCLEOTIDE SEQUENCE [LARGE SCALE GENOMIC DNA]</scope>
    <source>
        <strain evidence="7 8">NRRL Y-17804</strain>
    </source>
</reference>
<evidence type="ECO:0000259" key="4">
    <source>
        <dbReference type="Pfam" id="PF24312"/>
    </source>
</evidence>
<dbReference type="PANTHER" id="PTHR28206">
    <property type="entry name" value="NUCLEOPORIN POM152"/>
    <property type="match status" value="1"/>
</dbReference>
<comment type="caution">
    <text evidence="7">The sequence shown here is derived from an EMBL/GenBank/DDBJ whole genome shotgun (WGS) entry which is preliminary data.</text>
</comment>
<feature type="domain" description="Nucleoporin POM152 immunoglobulin-like" evidence="2">
    <location>
        <begin position="846"/>
        <end position="921"/>
    </location>
</feature>
<dbReference type="InterPro" id="IPR056540">
    <property type="entry name" value="TMD_POM152"/>
</dbReference>
<evidence type="ECO:0000259" key="6">
    <source>
        <dbReference type="Pfam" id="PF24527"/>
    </source>
</evidence>
<proteinExistence type="predicted"/>
<dbReference type="Pfam" id="PF24519">
    <property type="entry name" value="Ig-like_Pom152_1"/>
    <property type="match status" value="1"/>
</dbReference>
<feature type="domain" description="Nucleoporin POM152 first Ig-like" evidence="5">
    <location>
        <begin position="158"/>
        <end position="273"/>
    </location>
</feature>
<evidence type="ECO:0008006" key="9">
    <source>
        <dbReference type="Google" id="ProtNLM"/>
    </source>
</evidence>
<name>A0A0E9NFK3_SAICN</name>
<feature type="domain" description="Nucleoporin POM152 N-terminal transmembrane" evidence="3">
    <location>
        <begin position="20"/>
        <end position="105"/>
    </location>
</feature>
<dbReference type="InterPro" id="IPR056544">
    <property type="entry name" value="Ig_POM152"/>
</dbReference>
<dbReference type="EMBL" id="BACD03000013">
    <property type="protein sequence ID" value="GAO48190.1"/>
    <property type="molecule type" value="Genomic_DNA"/>
</dbReference>
<feature type="domain" description="Nucleoporin POM152 Ig-like" evidence="4">
    <location>
        <begin position="422"/>
        <end position="523"/>
    </location>
</feature>
<gene>
    <name evidence="7" type="ORF">G7K_2370-t1</name>
</gene>
<dbReference type="PANTHER" id="PTHR28206:SF1">
    <property type="entry name" value="NUCLEOPORIN POM152"/>
    <property type="match status" value="1"/>
</dbReference>
<evidence type="ECO:0000259" key="5">
    <source>
        <dbReference type="Pfam" id="PF24519"/>
    </source>
</evidence>
<dbReference type="AlphaFoldDB" id="A0A0E9NFK3"/>
<dbReference type="InterPro" id="IPR037701">
    <property type="entry name" value="Pom152"/>
</dbReference>
<evidence type="ECO:0000259" key="2">
    <source>
        <dbReference type="Pfam" id="PF23664"/>
    </source>
</evidence>
<evidence type="ECO:0000256" key="1">
    <source>
        <dbReference type="SAM" id="MobiDB-lite"/>
    </source>
</evidence>
<dbReference type="Pfam" id="PF23664">
    <property type="entry name" value="Ig_Pom152"/>
    <property type="match status" value="2"/>
</dbReference>
<reference evidence="7 8" key="1">
    <citation type="journal article" date="2011" name="J. Gen. Appl. Microbiol.">
        <title>Draft genome sequencing of the enigmatic yeast Saitoella complicata.</title>
        <authorList>
            <person name="Nishida H."/>
            <person name="Hamamoto M."/>
            <person name="Sugiyama J."/>
        </authorList>
    </citation>
    <scope>NUCLEOTIDE SEQUENCE [LARGE SCALE GENOMIC DNA]</scope>
    <source>
        <strain evidence="7 8">NRRL Y-17804</strain>
    </source>
</reference>
<dbReference type="InterPro" id="IPR056543">
    <property type="entry name" value="Ig-like_POM152_9th"/>
</dbReference>
<feature type="region of interest" description="Disordered" evidence="1">
    <location>
        <begin position="1224"/>
        <end position="1243"/>
    </location>
</feature>
<feature type="domain" description="Nucleoporin POM152 ninth Ig-like" evidence="6">
    <location>
        <begin position="1054"/>
        <end position="1130"/>
    </location>
</feature>
<protein>
    <recommendedName>
        <fullName evidence="9">Nucleoporin Pom152</fullName>
    </recommendedName>
</protein>
<evidence type="ECO:0000259" key="3">
    <source>
        <dbReference type="Pfam" id="PF24097"/>
    </source>
</evidence>
<dbReference type="OMA" id="DRSNCKR"/>
<feature type="domain" description="Nucleoporin POM152 immunoglobulin-like" evidence="2">
    <location>
        <begin position="528"/>
        <end position="624"/>
    </location>
</feature>
<evidence type="ECO:0000313" key="8">
    <source>
        <dbReference type="Proteomes" id="UP000033140"/>
    </source>
</evidence>
<dbReference type="InterPro" id="IPR056542">
    <property type="entry name" value="Ig-like_POM152_1st"/>
</dbReference>